<dbReference type="PIRSF" id="PIRSF017082">
    <property type="entry name" value="YflP"/>
    <property type="match status" value="1"/>
</dbReference>
<feature type="signal peptide" evidence="2">
    <location>
        <begin position="1"/>
        <end position="22"/>
    </location>
</feature>
<organism evidence="3 4">
    <name type="scientific">Pseudohoeflea suaedae</name>
    <dbReference type="NCBI Taxonomy" id="877384"/>
    <lineage>
        <taxon>Bacteria</taxon>
        <taxon>Pseudomonadati</taxon>
        <taxon>Pseudomonadota</taxon>
        <taxon>Alphaproteobacteria</taxon>
        <taxon>Hyphomicrobiales</taxon>
        <taxon>Rhizobiaceae</taxon>
        <taxon>Pseudohoeflea</taxon>
    </lineage>
</organism>
<dbReference type="Gene3D" id="3.40.190.150">
    <property type="entry name" value="Bordetella uptake gene, domain 1"/>
    <property type="match status" value="1"/>
</dbReference>
<comment type="caution">
    <text evidence="3">The sequence shown here is derived from an EMBL/GenBank/DDBJ whole genome shotgun (WGS) entry which is preliminary data.</text>
</comment>
<dbReference type="CDD" id="cd07012">
    <property type="entry name" value="PBP2_Bug_TTT"/>
    <property type="match status" value="1"/>
</dbReference>
<dbReference type="EMBL" id="SMSI01000002">
    <property type="protein sequence ID" value="TDH36265.1"/>
    <property type="molecule type" value="Genomic_DNA"/>
</dbReference>
<keyword evidence="4" id="KW-1185">Reference proteome</keyword>
<dbReference type="PANTHER" id="PTHR42928">
    <property type="entry name" value="TRICARBOXYLATE-BINDING PROTEIN"/>
    <property type="match status" value="1"/>
</dbReference>
<reference evidence="3 4" key="1">
    <citation type="journal article" date="2013" name="Int. J. Syst. Evol. Microbiol.">
        <title>Hoeflea suaedae sp. nov., an endophytic bacterium isolated from the root of the halophyte Suaeda maritima.</title>
        <authorList>
            <person name="Chung E.J."/>
            <person name="Park J.A."/>
            <person name="Pramanik P."/>
            <person name="Bibi F."/>
            <person name="Jeon C.O."/>
            <person name="Chung Y.R."/>
        </authorList>
    </citation>
    <scope>NUCLEOTIDE SEQUENCE [LARGE SCALE GENOMIC DNA]</scope>
    <source>
        <strain evidence="3 4">YC6898</strain>
    </source>
</reference>
<sequence length="322" mass="34147">MTFAKTALALLFASVAVAPAAAQEVDRPECVAPAKPGGGFDLTCRIAQQGLEKQFDGPMQVTFMPGGIGAVAINLFNTTRTDDPNAIVAFSSGSLLNMATGKYGEWGANDVRFLATAGTDYGAVIVRADSQYQTLGDLMADLEKDPGSVVMGAGGSVGSQDWMKAAILMKADNLDARKMRYVAFDGGGDAIAGLLGGSIKVYFGDVGEMVSHLDTGEMRILAVMSDERLPEPFSEISTAKEAGYDASWPIVRGFYMGKNVSDAAYEEWVKAFNAAYATDEWAALVKDKGLLPLDLSGQEMDADMKSRVERMTGIAKEAGLIE</sequence>
<keyword evidence="2" id="KW-0732">Signal</keyword>
<dbReference type="RefSeq" id="WP_133284962.1">
    <property type="nucleotide sequence ID" value="NZ_SMSI01000002.1"/>
</dbReference>
<comment type="similarity">
    <text evidence="1">Belongs to the UPF0065 (bug) family.</text>
</comment>
<evidence type="ECO:0000256" key="1">
    <source>
        <dbReference type="ARBA" id="ARBA00006987"/>
    </source>
</evidence>
<evidence type="ECO:0000256" key="2">
    <source>
        <dbReference type="SAM" id="SignalP"/>
    </source>
</evidence>
<dbReference type="Proteomes" id="UP000295131">
    <property type="component" value="Unassembled WGS sequence"/>
</dbReference>
<dbReference type="OrthoDB" id="9780943at2"/>
<feature type="chain" id="PRO_5020378697" evidence="2">
    <location>
        <begin position="23"/>
        <end position="322"/>
    </location>
</feature>
<evidence type="ECO:0000313" key="3">
    <source>
        <dbReference type="EMBL" id="TDH36265.1"/>
    </source>
</evidence>
<dbReference type="InterPro" id="IPR005064">
    <property type="entry name" value="BUG"/>
</dbReference>
<name>A0A4R5PKX1_9HYPH</name>
<proteinExistence type="inferred from homology"/>
<dbReference type="Pfam" id="PF03401">
    <property type="entry name" value="TctC"/>
    <property type="match status" value="1"/>
</dbReference>
<dbReference type="Gene3D" id="3.40.190.10">
    <property type="entry name" value="Periplasmic binding protein-like II"/>
    <property type="match status" value="1"/>
</dbReference>
<evidence type="ECO:0000313" key="4">
    <source>
        <dbReference type="Proteomes" id="UP000295131"/>
    </source>
</evidence>
<protein>
    <submittedName>
        <fullName evidence="3">Tripartite tricarboxylate transporter substrate binding protein</fullName>
    </submittedName>
</protein>
<dbReference type="SUPFAM" id="SSF53850">
    <property type="entry name" value="Periplasmic binding protein-like II"/>
    <property type="match status" value="1"/>
</dbReference>
<dbReference type="AlphaFoldDB" id="A0A4R5PKX1"/>
<gene>
    <name evidence="3" type="ORF">E2A64_13360</name>
</gene>
<dbReference type="PANTHER" id="PTHR42928:SF3">
    <property type="entry name" value="UPF0065 PROTEIN YFLP"/>
    <property type="match status" value="1"/>
</dbReference>
<accession>A0A4R5PKX1</accession>
<dbReference type="InterPro" id="IPR042100">
    <property type="entry name" value="Bug_dom1"/>
</dbReference>